<dbReference type="AlphaFoldDB" id="A0A919JFY4"/>
<evidence type="ECO:0000313" key="4">
    <source>
        <dbReference type="Proteomes" id="UP000647172"/>
    </source>
</evidence>
<keyword evidence="1" id="KW-1133">Transmembrane helix</keyword>
<evidence type="ECO:0000313" key="3">
    <source>
        <dbReference type="EMBL" id="GIE48600.1"/>
    </source>
</evidence>
<dbReference type="NCBIfam" id="TIGR00254">
    <property type="entry name" value="GGDEF"/>
    <property type="match status" value="1"/>
</dbReference>
<feature type="transmembrane region" description="Helical" evidence="1">
    <location>
        <begin position="125"/>
        <end position="143"/>
    </location>
</feature>
<evidence type="ECO:0000259" key="2">
    <source>
        <dbReference type="PROSITE" id="PS50887"/>
    </source>
</evidence>
<dbReference type="SUPFAM" id="SSF55073">
    <property type="entry name" value="Nucleotide cyclase"/>
    <property type="match status" value="1"/>
</dbReference>
<dbReference type="InterPro" id="IPR050469">
    <property type="entry name" value="Diguanylate_Cyclase"/>
</dbReference>
<dbReference type="RefSeq" id="WP_239129633.1">
    <property type="nucleotide sequence ID" value="NZ_BAAAYJ010000057.1"/>
</dbReference>
<organism evidence="3 4">
    <name type="scientific">Actinoplanes nipponensis</name>
    <dbReference type="NCBI Taxonomy" id="135950"/>
    <lineage>
        <taxon>Bacteria</taxon>
        <taxon>Bacillati</taxon>
        <taxon>Actinomycetota</taxon>
        <taxon>Actinomycetes</taxon>
        <taxon>Micromonosporales</taxon>
        <taxon>Micromonosporaceae</taxon>
        <taxon>Actinoplanes</taxon>
    </lineage>
</organism>
<feature type="transmembrane region" description="Helical" evidence="1">
    <location>
        <begin position="268"/>
        <end position="288"/>
    </location>
</feature>
<gene>
    <name evidence="3" type="ORF">Ani05nite_21340</name>
</gene>
<dbReference type="FunFam" id="3.30.70.270:FF:000001">
    <property type="entry name" value="Diguanylate cyclase domain protein"/>
    <property type="match status" value="1"/>
</dbReference>
<keyword evidence="1" id="KW-0812">Transmembrane</keyword>
<dbReference type="Pfam" id="PF00990">
    <property type="entry name" value="GGDEF"/>
    <property type="match status" value="1"/>
</dbReference>
<evidence type="ECO:0000256" key="1">
    <source>
        <dbReference type="SAM" id="Phobius"/>
    </source>
</evidence>
<dbReference type="EMBL" id="BOMQ01000026">
    <property type="protein sequence ID" value="GIE48600.1"/>
    <property type="molecule type" value="Genomic_DNA"/>
</dbReference>
<keyword evidence="4" id="KW-1185">Reference proteome</keyword>
<feature type="transmembrane region" description="Helical" evidence="1">
    <location>
        <begin position="7"/>
        <end position="24"/>
    </location>
</feature>
<dbReference type="Gene3D" id="3.30.70.270">
    <property type="match status" value="1"/>
</dbReference>
<protein>
    <recommendedName>
        <fullName evidence="2">GGDEF domain-containing protein</fullName>
    </recommendedName>
</protein>
<dbReference type="InterPro" id="IPR029787">
    <property type="entry name" value="Nucleotide_cyclase"/>
</dbReference>
<feature type="transmembrane region" description="Helical" evidence="1">
    <location>
        <begin position="294"/>
        <end position="313"/>
    </location>
</feature>
<dbReference type="InterPro" id="IPR043128">
    <property type="entry name" value="Rev_trsase/Diguanyl_cyclase"/>
</dbReference>
<sequence length="494" mass="53529">MTSGRTWKLYAAAMALAVAGYQLIPENGWWESCWEVAIGYAGTAAIVLGVRRLPLRDRLPWWCFALGIWSNATGIAVAIYSAEVLGWSDMPTPSDPFFLGLYPACALGLGLLIRRRDARRNWTAMVDATTITTGLGLLAWVYVIHPAAQDTGMSILGRTAQVAYPVGDLLLLAMMTRLLRTGGSRGAPFWWITGSLAAFLVGDTTWVVLGNLGDLGAHLEEVLWFRRGLDEVFLIAFTLFGIAALHAGARELGRTATPQPPRLGKLQLVALTTTSLIAPAILATQLYHGEITDGPAIVIGCTALFLLVVTRMAQLVRQVELQSRQVRELSRTDELTGLPNRRAWNDELPRALEHARRDGAPVTVALLDLDHFKRFNDSYGHPAGDRLLKEASAAWHGALRQIDTLARWGGEEFIVLLPGAGVDEARDVLARALAATPLGQTFSAGAAQWDGAETSEDLVQRADAALYAAKHAGRNQIGTSLPGESTRVHMRSSA</sequence>
<proteinExistence type="predicted"/>
<feature type="transmembrane region" description="Helical" evidence="1">
    <location>
        <begin position="229"/>
        <end position="247"/>
    </location>
</feature>
<reference evidence="3" key="1">
    <citation type="submission" date="2021-01" db="EMBL/GenBank/DDBJ databases">
        <title>Whole genome shotgun sequence of Actinoplanes nipponensis NBRC 14063.</title>
        <authorList>
            <person name="Komaki H."/>
            <person name="Tamura T."/>
        </authorList>
    </citation>
    <scope>NUCLEOTIDE SEQUENCE</scope>
    <source>
        <strain evidence="3">NBRC 14063</strain>
    </source>
</reference>
<dbReference type="PANTHER" id="PTHR45138:SF9">
    <property type="entry name" value="DIGUANYLATE CYCLASE DGCM-RELATED"/>
    <property type="match status" value="1"/>
</dbReference>
<feature type="transmembrane region" description="Helical" evidence="1">
    <location>
        <begin position="36"/>
        <end position="54"/>
    </location>
</feature>
<dbReference type="Proteomes" id="UP000647172">
    <property type="component" value="Unassembled WGS sequence"/>
</dbReference>
<comment type="caution">
    <text evidence="3">The sequence shown here is derived from an EMBL/GenBank/DDBJ whole genome shotgun (WGS) entry which is preliminary data.</text>
</comment>
<dbReference type="CDD" id="cd01949">
    <property type="entry name" value="GGDEF"/>
    <property type="match status" value="1"/>
</dbReference>
<dbReference type="PROSITE" id="PS50887">
    <property type="entry name" value="GGDEF"/>
    <property type="match status" value="1"/>
</dbReference>
<feature type="transmembrane region" description="Helical" evidence="1">
    <location>
        <begin position="155"/>
        <end position="175"/>
    </location>
</feature>
<name>A0A919JFY4_9ACTN</name>
<feature type="transmembrane region" description="Helical" evidence="1">
    <location>
        <begin position="187"/>
        <end position="209"/>
    </location>
</feature>
<dbReference type="SMART" id="SM00267">
    <property type="entry name" value="GGDEF"/>
    <property type="match status" value="1"/>
</dbReference>
<feature type="domain" description="GGDEF" evidence="2">
    <location>
        <begin position="360"/>
        <end position="482"/>
    </location>
</feature>
<feature type="transmembrane region" description="Helical" evidence="1">
    <location>
        <begin position="61"/>
        <end position="82"/>
    </location>
</feature>
<dbReference type="PANTHER" id="PTHR45138">
    <property type="entry name" value="REGULATORY COMPONENTS OF SENSORY TRANSDUCTION SYSTEM"/>
    <property type="match status" value="1"/>
</dbReference>
<keyword evidence="1" id="KW-0472">Membrane</keyword>
<dbReference type="GO" id="GO:0052621">
    <property type="term" value="F:diguanylate cyclase activity"/>
    <property type="evidence" value="ECO:0007669"/>
    <property type="project" value="TreeGrafter"/>
</dbReference>
<accession>A0A919JFY4</accession>
<dbReference type="InterPro" id="IPR000160">
    <property type="entry name" value="GGDEF_dom"/>
</dbReference>
<feature type="transmembrane region" description="Helical" evidence="1">
    <location>
        <begin position="97"/>
        <end position="113"/>
    </location>
</feature>